<dbReference type="Pfam" id="PF12698">
    <property type="entry name" value="ABC2_membrane_3"/>
    <property type="match status" value="1"/>
</dbReference>
<evidence type="ECO:0000256" key="6">
    <source>
        <dbReference type="SAM" id="Phobius"/>
    </source>
</evidence>
<dbReference type="PANTHER" id="PTHR30294">
    <property type="entry name" value="MEMBRANE COMPONENT OF ABC TRANSPORTER YHHJ-RELATED"/>
    <property type="match status" value="1"/>
</dbReference>
<dbReference type="STRING" id="211586.SO_4088"/>
<dbReference type="OrthoDB" id="9803577at2"/>
<dbReference type="PATRIC" id="fig|211586.12.peg.3954"/>
<feature type="domain" description="ABC-2 type transporter transmembrane" evidence="7">
    <location>
        <begin position="51"/>
        <end position="406"/>
    </location>
</feature>
<reference evidence="8 9" key="3">
    <citation type="journal article" date="2008" name="Appl. Environ. Microbiol.">
        <title>Identification of mobile elements and pseudogenes in the Shewanella oneidensis MR-1 genome.</title>
        <authorList>
            <person name="Romine M.F."/>
            <person name="Carlson T.S."/>
            <person name="Norbeck A.D."/>
            <person name="McCue L.A."/>
            <person name="Lipton M.S."/>
        </authorList>
    </citation>
    <scope>NUCLEOTIDE SEQUENCE [LARGE SCALE GENOMIC DNA]</scope>
    <source>
        <strain evidence="9">ATCC 700550 / JCM 31522 / CIP 106686 / LMG 19005 / NCIMB 14063 / MR-1</strain>
    </source>
</reference>
<feature type="transmembrane region" description="Helical" evidence="6">
    <location>
        <begin position="265"/>
        <end position="288"/>
    </location>
</feature>
<keyword evidence="2" id="KW-1003">Cell membrane</keyword>
<reference evidence="8 9" key="4">
    <citation type="journal article" date="2011" name="BMC Genomics">
        <title>Genome-wide protein localization prediction strategies for gram negative bacteria.</title>
        <authorList>
            <person name="Romine M.F."/>
        </authorList>
    </citation>
    <scope>NUCLEOTIDE SEQUENCE [LARGE SCALE GENOMIC DNA]</scope>
    <source>
        <strain evidence="9">ATCC 700550 / JCM 31522 / CIP 106686 / LMG 19005 / NCIMB 14063 / MR-1</strain>
    </source>
</reference>
<dbReference type="BioCyc" id="SONE211586:G1GMP-3776-MONOMER"/>
<keyword evidence="9" id="KW-1185">Reference proteome</keyword>
<accession>Q8EA21</accession>
<reference evidence="8 9" key="2">
    <citation type="journal article" date="2005" name="Proteomics">
        <title>Global detection and characterization of hypothetical proteins in Shewanella oneidensis MR-1 using LC-MS based proteomics.</title>
        <authorList>
            <person name="Elias D.A."/>
            <person name="Monroe M.E."/>
            <person name="Marshall M.J."/>
            <person name="Romine M.F."/>
            <person name="Belieav A.S."/>
            <person name="Fredrickson J.K."/>
            <person name="Anderson G.A."/>
            <person name="Smith R.D."/>
            <person name="Lipton M.S."/>
        </authorList>
    </citation>
    <scope>NUCLEOTIDE SEQUENCE [LARGE SCALE GENOMIC DNA]</scope>
    <source>
        <strain evidence="9">ATCC 700550 / JCM 31522 / CIP 106686 / LMG 19005 / NCIMB 14063 / MR-1</strain>
    </source>
</reference>
<evidence type="ECO:0000256" key="4">
    <source>
        <dbReference type="ARBA" id="ARBA00022989"/>
    </source>
</evidence>
<evidence type="ECO:0000256" key="2">
    <source>
        <dbReference type="ARBA" id="ARBA00022475"/>
    </source>
</evidence>
<feature type="transmembrane region" description="Helical" evidence="6">
    <location>
        <begin position="300"/>
        <end position="323"/>
    </location>
</feature>
<dbReference type="PhylomeDB" id="Q8EA21"/>
<organism evidence="8 9">
    <name type="scientific">Shewanella oneidensis (strain ATCC 700550 / JCM 31522 / CIP 106686 / LMG 19005 / NCIMB 14063 / MR-1)</name>
    <dbReference type="NCBI Taxonomy" id="211586"/>
    <lineage>
        <taxon>Bacteria</taxon>
        <taxon>Pseudomonadati</taxon>
        <taxon>Pseudomonadota</taxon>
        <taxon>Gammaproteobacteria</taxon>
        <taxon>Alteromonadales</taxon>
        <taxon>Shewanellaceae</taxon>
        <taxon>Shewanella</taxon>
    </lineage>
</organism>
<comment type="subcellular location">
    <subcellularLocation>
        <location evidence="1">Cell membrane</location>
        <topology evidence="1">Multi-pass membrane protein</topology>
    </subcellularLocation>
</comment>
<dbReference type="eggNOG" id="COG0842">
    <property type="taxonomic scope" value="Bacteria"/>
</dbReference>
<evidence type="ECO:0000256" key="3">
    <source>
        <dbReference type="ARBA" id="ARBA00022692"/>
    </source>
</evidence>
<dbReference type="EMBL" id="AE014299">
    <property type="protein sequence ID" value="AAN57062.1"/>
    <property type="molecule type" value="Genomic_DNA"/>
</dbReference>
<dbReference type="AlphaFoldDB" id="Q8EA21"/>
<evidence type="ECO:0000256" key="5">
    <source>
        <dbReference type="ARBA" id="ARBA00023136"/>
    </source>
</evidence>
<dbReference type="PANTHER" id="PTHR30294:SF47">
    <property type="entry name" value="INNER MEMBRANE TRANSPORT PERMEASE YHHJ"/>
    <property type="match status" value="1"/>
</dbReference>
<reference evidence="8 9" key="1">
    <citation type="journal article" date="2002" name="Nat. Biotechnol.">
        <title>Genome sequence of the dissimilatory metal ion-reducing bacterium Shewanella oneidensis.</title>
        <authorList>
            <person name="Heidelberg J.F."/>
            <person name="Paulsen I.T."/>
            <person name="Nelson K.E."/>
            <person name="Gaidos E.J."/>
            <person name="Nelson W.C."/>
            <person name="Read T.D."/>
            <person name="Eisen J.A."/>
            <person name="Seshadri R."/>
            <person name="Ward N."/>
            <person name="Methe B."/>
            <person name="Clayton R.A."/>
            <person name="Meyer T."/>
            <person name="Tsapin A."/>
            <person name="Scott J."/>
            <person name="Beanan M."/>
            <person name="Brinkac L."/>
            <person name="Daugherty S."/>
            <person name="DeBoy R.T."/>
            <person name="Dodson R.J."/>
            <person name="Durkin A.S."/>
            <person name="Haft D.H."/>
            <person name="Kolonay J.F."/>
            <person name="Madupu R."/>
            <person name="Peterson J.D."/>
            <person name="Umayam L.A."/>
            <person name="White O."/>
            <person name="Wolf A.M."/>
            <person name="Vamathevan J."/>
            <person name="Weidman J."/>
            <person name="Impraim M."/>
            <person name="Lee K."/>
            <person name="Berry K."/>
            <person name="Lee C."/>
            <person name="Mueller J."/>
            <person name="Khouri H."/>
            <person name="Gill J."/>
            <person name="Utterback T.R."/>
            <person name="McDonald L.A."/>
            <person name="Feldblyum T.V."/>
            <person name="Smith H.O."/>
            <person name="Venter J.C."/>
            <person name="Nealson K.H."/>
            <person name="Fraser C.M."/>
        </authorList>
    </citation>
    <scope>NUCLEOTIDE SEQUENCE [LARGE SCALE GENOMIC DNA]</scope>
    <source>
        <strain evidence="9">ATCC 700550 / JCM 31522 / CIP 106686 / LMG 19005 / NCIMB 14063 / MR-1</strain>
    </source>
</reference>
<dbReference type="HOGENOM" id="CLU_039483_10_2_6"/>
<feature type="transmembrane region" description="Helical" evidence="6">
    <location>
        <begin position="394"/>
        <end position="412"/>
    </location>
</feature>
<dbReference type="PaxDb" id="211586-SO_4088"/>
<evidence type="ECO:0000256" key="1">
    <source>
        <dbReference type="ARBA" id="ARBA00004651"/>
    </source>
</evidence>
<keyword evidence="5 6" id="KW-0472">Membrane</keyword>
<name>Q8EA21_SHEON</name>
<dbReference type="Proteomes" id="UP000008186">
    <property type="component" value="Chromosome"/>
</dbReference>
<dbReference type="eggNOG" id="COG1511">
    <property type="taxonomic scope" value="Bacteria"/>
</dbReference>
<feature type="transmembrane region" description="Helical" evidence="6">
    <location>
        <begin position="51"/>
        <end position="71"/>
    </location>
</feature>
<feature type="transmembrane region" description="Helical" evidence="6">
    <location>
        <begin position="213"/>
        <end position="235"/>
    </location>
</feature>
<dbReference type="InterPro" id="IPR051449">
    <property type="entry name" value="ABC-2_transporter_component"/>
</dbReference>
<keyword evidence="4 6" id="KW-1133">Transmembrane helix</keyword>
<sequence>MAQLPNEPTRLSEPKSLNEAQNAVHPASSGFMALLMALVRRELRALWRDPWQLALISYIPLLGILCLWWLFSAGLPRQLPVAIVDLDHSQLSRMLTRQLKANPVTDPQSFTDLSSAITAMQQAQVYAVVVFPYDMKKDLLTGHTPTIDVRYNSQFLLVGKLLSSQIQMSLGDGLLQVAGLKQLMTGTPKSQVAVNLSPVKSQTTALFNRNNNYIGFLVPPVLVALWQLLSMLVIANSLNRELHLNAAQSVGGISNRLTEHFWPKVLAKILLFTPILMLQGGFILTWLYQYLALPLAGSLALLLFAQLIMLLAVWSLVLLVFVLMRDSARVISFCTALFAPAFAFMGITFPTHEMPQLAQWWRLVMPSSHYIESHVSVVSYGAAWPTVAQQLSSYWGFICLFPVIYALANKLLPMTVNANSEAAANADASLPLKGQ</sequence>
<dbReference type="KEGG" id="son:SO_4088"/>
<dbReference type="GO" id="GO:0005886">
    <property type="term" value="C:plasma membrane"/>
    <property type="evidence" value="ECO:0000318"/>
    <property type="project" value="GO_Central"/>
</dbReference>
<gene>
    <name evidence="8" type="ordered locus">SO_4088</name>
</gene>
<feature type="transmembrane region" description="Helical" evidence="6">
    <location>
        <begin position="330"/>
        <end position="349"/>
    </location>
</feature>
<proteinExistence type="predicted"/>
<keyword evidence="3 6" id="KW-0812">Transmembrane</keyword>
<evidence type="ECO:0000313" key="9">
    <source>
        <dbReference type="Proteomes" id="UP000008186"/>
    </source>
</evidence>
<evidence type="ECO:0000313" key="8">
    <source>
        <dbReference type="EMBL" id="AAN57062.1"/>
    </source>
</evidence>
<dbReference type="GO" id="GO:0140359">
    <property type="term" value="F:ABC-type transporter activity"/>
    <property type="evidence" value="ECO:0007669"/>
    <property type="project" value="InterPro"/>
</dbReference>
<dbReference type="Gene3D" id="3.40.1710.10">
    <property type="entry name" value="abc type-2 transporter like domain"/>
    <property type="match status" value="1"/>
</dbReference>
<protein>
    <submittedName>
        <fullName evidence="8">ABC-type efflux system permease component 1</fullName>
    </submittedName>
</protein>
<evidence type="ECO:0000259" key="7">
    <source>
        <dbReference type="Pfam" id="PF12698"/>
    </source>
</evidence>
<dbReference type="InterPro" id="IPR013525">
    <property type="entry name" value="ABC2_TM"/>
</dbReference>